<feature type="compositionally biased region" description="Low complexity" evidence="5">
    <location>
        <begin position="425"/>
        <end position="438"/>
    </location>
</feature>
<evidence type="ECO:0000256" key="6">
    <source>
        <dbReference type="SAM" id="Phobius"/>
    </source>
</evidence>
<evidence type="ECO:0000313" key="10">
    <source>
        <dbReference type="Proteomes" id="UP000218231"/>
    </source>
</evidence>
<organism evidence="9 10">
    <name type="scientific">Diploscapter pachys</name>
    <dbReference type="NCBI Taxonomy" id="2018661"/>
    <lineage>
        <taxon>Eukaryota</taxon>
        <taxon>Metazoa</taxon>
        <taxon>Ecdysozoa</taxon>
        <taxon>Nematoda</taxon>
        <taxon>Chromadorea</taxon>
        <taxon>Rhabditida</taxon>
        <taxon>Rhabditina</taxon>
        <taxon>Rhabditomorpha</taxon>
        <taxon>Rhabditoidea</taxon>
        <taxon>Rhabditidae</taxon>
        <taxon>Diploscapter</taxon>
    </lineage>
</organism>
<dbReference type="Gene3D" id="1.20.1070.10">
    <property type="entry name" value="Rhodopsin 7-helix transmembrane proteins"/>
    <property type="match status" value="1"/>
</dbReference>
<name>A0A2A2JQ49_9BILA</name>
<comment type="caution">
    <text evidence="9">The sequence shown here is derived from an EMBL/GenBank/DDBJ whole genome shotgun (WGS) entry which is preliminary data.</text>
</comment>
<evidence type="ECO:0000259" key="8">
    <source>
        <dbReference type="PROSITE" id="PS50262"/>
    </source>
</evidence>
<dbReference type="SUPFAM" id="SSF81321">
    <property type="entry name" value="Family A G protein-coupled receptor-like"/>
    <property type="match status" value="1"/>
</dbReference>
<feature type="transmembrane region" description="Helical" evidence="6">
    <location>
        <begin position="45"/>
        <end position="75"/>
    </location>
</feature>
<feature type="chain" id="PRO_5012268485" description="G-protein coupled receptors family 1 profile domain-containing protein" evidence="7">
    <location>
        <begin position="22"/>
        <end position="438"/>
    </location>
</feature>
<sequence>MRTPVTIILCAMAVCDTIVLASNLVYTSQYNFVAFKRCDPKNWSYSWALFFITHAHLALAAHTSSVWLSVTLAFFRYLTLRSRGNMGGMQVTLRHSYIASGCVISSAVLLNVPNFLLYQIKEKDLKDECQVEHISFLDKPAYQPTTSNLAIANDCIIFRLAFWVSGIVFKVIPCALLVIFVILLLRILKEVKANRQRLLKHSRHNNTNAVGQSKNERTMSMSATNGDKLQRNGSVRGRGERVDRTTYMLLAIVFVMLITEIPQGVAAILSGIFDQFHELVYMKIGDLLDLLSILGSCSSFIIYCSMSGHFRNEFARVFIPSGLPCDSLRKRQQNLSLRRQSETLYTNTNFTKMSLSRPPEFSPPADKVDNKSGIWKKKALLQGGSFDMTYRNEFNSKRQSLPVENKDSSTATLNDDSGRLLTPISNGNAGSHNNHNHS</sequence>
<dbReference type="STRING" id="2018661.A0A2A2JQ49"/>
<dbReference type="InterPro" id="IPR017452">
    <property type="entry name" value="GPCR_Rhodpsn_7TM"/>
</dbReference>
<feature type="domain" description="G-protein coupled receptors family 1 profile" evidence="8">
    <location>
        <begin position="1"/>
        <end position="303"/>
    </location>
</feature>
<feature type="transmembrane region" description="Helical" evidence="6">
    <location>
        <begin position="96"/>
        <end position="118"/>
    </location>
</feature>
<dbReference type="CDD" id="cd14978">
    <property type="entry name" value="7tmA_FMRFamide_R-like"/>
    <property type="match status" value="1"/>
</dbReference>
<evidence type="ECO:0000256" key="4">
    <source>
        <dbReference type="ARBA" id="ARBA00023136"/>
    </source>
</evidence>
<keyword evidence="2 6" id="KW-0812">Transmembrane</keyword>
<accession>A0A2A2JQ49</accession>
<keyword evidence="10" id="KW-1185">Reference proteome</keyword>
<evidence type="ECO:0000256" key="1">
    <source>
        <dbReference type="ARBA" id="ARBA00004370"/>
    </source>
</evidence>
<dbReference type="AlphaFoldDB" id="A0A2A2JQ49"/>
<dbReference type="Proteomes" id="UP000218231">
    <property type="component" value="Unassembled WGS sequence"/>
</dbReference>
<evidence type="ECO:0000256" key="5">
    <source>
        <dbReference type="SAM" id="MobiDB-lite"/>
    </source>
</evidence>
<keyword evidence="3 6" id="KW-1133">Transmembrane helix</keyword>
<dbReference type="GO" id="GO:0005886">
    <property type="term" value="C:plasma membrane"/>
    <property type="evidence" value="ECO:0007669"/>
    <property type="project" value="TreeGrafter"/>
</dbReference>
<dbReference type="InterPro" id="IPR053219">
    <property type="entry name" value="GPCR_Dmsr-1"/>
</dbReference>
<evidence type="ECO:0000256" key="7">
    <source>
        <dbReference type="SAM" id="SignalP"/>
    </source>
</evidence>
<feature type="signal peptide" evidence="7">
    <location>
        <begin position="1"/>
        <end position="21"/>
    </location>
</feature>
<dbReference type="EMBL" id="LIAE01010293">
    <property type="protein sequence ID" value="PAV63770.1"/>
    <property type="molecule type" value="Genomic_DNA"/>
</dbReference>
<evidence type="ECO:0000313" key="9">
    <source>
        <dbReference type="EMBL" id="PAV63770.1"/>
    </source>
</evidence>
<protein>
    <recommendedName>
        <fullName evidence="8">G-protein coupled receptors family 1 profile domain-containing protein</fullName>
    </recommendedName>
</protein>
<dbReference type="GO" id="GO:0008528">
    <property type="term" value="F:G protein-coupled peptide receptor activity"/>
    <property type="evidence" value="ECO:0007669"/>
    <property type="project" value="InterPro"/>
</dbReference>
<keyword evidence="4 6" id="KW-0472">Membrane</keyword>
<gene>
    <name evidence="9" type="ORF">WR25_08008</name>
</gene>
<evidence type="ECO:0000256" key="2">
    <source>
        <dbReference type="ARBA" id="ARBA00022692"/>
    </source>
</evidence>
<reference evidence="9 10" key="1">
    <citation type="journal article" date="2017" name="Curr. Biol.">
        <title>Genome architecture and evolution of a unichromosomal asexual nematode.</title>
        <authorList>
            <person name="Fradin H."/>
            <person name="Zegar C."/>
            <person name="Gutwein M."/>
            <person name="Lucas J."/>
            <person name="Kovtun M."/>
            <person name="Corcoran D."/>
            <person name="Baugh L.R."/>
            <person name="Kiontke K."/>
            <person name="Gunsalus K."/>
            <person name="Fitch D.H."/>
            <person name="Piano F."/>
        </authorList>
    </citation>
    <scope>NUCLEOTIDE SEQUENCE [LARGE SCALE GENOMIC DNA]</scope>
    <source>
        <strain evidence="9">PF1309</strain>
    </source>
</reference>
<proteinExistence type="predicted"/>
<feature type="transmembrane region" description="Helical" evidence="6">
    <location>
        <begin position="167"/>
        <end position="188"/>
    </location>
</feature>
<feature type="transmembrane region" description="Helical" evidence="6">
    <location>
        <begin position="284"/>
        <end position="306"/>
    </location>
</feature>
<comment type="subcellular location">
    <subcellularLocation>
        <location evidence="1">Membrane</location>
    </subcellularLocation>
</comment>
<dbReference type="PANTHER" id="PTHR46273">
    <property type="entry name" value="MYOSUPPRESSIN RECEPTOR 1, ISOFORM B-RELATED"/>
    <property type="match status" value="1"/>
</dbReference>
<dbReference type="PROSITE" id="PS50262">
    <property type="entry name" value="G_PROTEIN_RECEP_F1_2"/>
    <property type="match status" value="1"/>
</dbReference>
<dbReference type="OrthoDB" id="5864054at2759"/>
<dbReference type="InterPro" id="IPR019427">
    <property type="entry name" value="7TM_GPCR_serpentine_rcpt_Srw"/>
</dbReference>
<dbReference type="PANTHER" id="PTHR46273:SF14">
    <property type="entry name" value="G-PROTEIN COUPLED RECEPTOR DMSR-1"/>
    <property type="match status" value="1"/>
</dbReference>
<keyword evidence="7" id="KW-0732">Signal</keyword>
<feature type="transmembrane region" description="Helical" evidence="6">
    <location>
        <begin position="246"/>
        <end position="272"/>
    </location>
</feature>
<evidence type="ECO:0000256" key="3">
    <source>
        <dbReference type="ARBA" id="ARBA00022989"/>
    </source>
</evidence>
<dbReference type="Pfam" id="PF10324">
    <property type="entry name" value="7TM_GPCR_Srw"/>
    <property type="match status" value="2"/>
</dbReference>
<feature type="region of interest" description="Disordered" evidence="5">
    <location>
        <begin position="396"/>
        <end position="438"/>
    </location>
</feature>